<accession>A0A7C1JN86</accession>
<dbReference type="GO" id="GO:0006096">
    <property type="term" value="P:glycolytic process"/>
    <property type="evidence" value="ECO:0007669"/>
    <property type="project" value="UniProtKB-UniPathway"/>
</dbReference>
<evidence type="ECO:0000313" key="12">
    <source>
        <dbReference type="EMBL" id="HDW51357.1"/>
    </source>
</evidence>
<dbReference type="InterPro" id="IPR000941">
    <property type="entry name" value="Enolase"/>
</dbReference>
<evidence type="ECO:0000256" key="9">
    <source>
        <dbReference type="ARBA" id="ARBA00023152"/>
    </source>
</evidence>
<feature type="non-terminal residue" evidence="12">
    <location>
        <position position="1"/>
    </location>
</feature>
<dbReference type="EC" id="4.2.1.11" evidence="4"/>
<reference evidence="12" key="1">
    <citation type="journal article" date="2020" name="mSystems">
        <title>Genome- and Community-Level Interaction Insights into Carbon Utilization and Element Cycling Functions of Hydrothermarchaeota in Hydrothermal Sediment.</title>
        <authorList>
            <person name="Zhou Z."/>
            <person name="Liu Y."/>
            <person name="Xu W."/>
            <person name="Pan J."/>
            <person name="Luo Z.H."/>
            <person name="Li M."/>
        </authorList>
    </citation>
    <scope>NUCLEOTIDE SEQUENCE [LARGE SCALE GENOMIC DNA]</scope>
    <source>
        <strain evidence="12">SpSt-301</strain>
    </source>
</reference>
<keyword evidence="9" id="KW-0324">Glycolysis</keyword>
<evidence type="ECO:0000256" key="4">
    <source>
        <dbReference type="ARBA" id="ARBA00012058"/>
    </source>
</evidence>
<dbReference type="InterPro" id="IPR020809">
    <property type="entry name" value="Enolase_CS"/>
</dbReference>
<dbReference type="EMBL" id="DSMV01000082">
    <property type="protein sequence ID" value="HDW51357.1"/>
    <property type="molecule type" value="Genomic_DNA"/>
</dbReference>
<dbReference type="Gene3D" id="3.20.20.120">
    <property type="entry name" value="Enolase-like C-terminal domain"/>
    <property type="match status" value="1"/>
</dbReference>
<dbReference type="InterPro" id="IPR020810">
    <property type="entry name" value="Enolase_C"/>
</dbReference>
<dbReference type="PROSITE" id="PS00164">
    <property type="entry name" value="ENOLASE"/>
    <property type="match status" value="1"/>
</dbReference>
<dbReference type="PANTHER" id="PTHR11902">
    <property type="entry name" value="ENOLASE"/>
    <property type="match status" value="1"/>
</dbReference>
<comment type="similarity">
    <text evidence="3">Belongs to the enolase family.</text>
</comment>
<keyword evidence="7" id="KW-0479">Metal-binding</keyword>
<dbReference type="GO" id="GO:0000287">
    <property type="term" value="F:magnesium ion binding"/>
    <property type="evidence" value="ECO:0007669"/>
    <property type="project" value="InterPro"/>
</dbReference>
<organism evidence="12">
    <name type="scientific">Ammonifex degensii</name>
    <dbReference type="NCBI Taxonomy" id="42838"/>
    <lineage>
        <taxon>Bacteria</taxon>
        <taxon>Bacillati</taxon>
        <taxon>Bacillota</taxon>
        <taxon>Clostridia</taxon>
        <taxon>Thermoanaerobacterales</taxon>
        <taxon>Thermoanaerobacteraceae</taxon>
        <taxon>Ammonifex</taxon>
    </lineage>
</organism>
<keyword evidence="8" id="KW-0460">Magnesium</keyword>
<dbReference type="AlphaFoldDB" id="A0A7C1JN86"/>
<evidence type="ECO:0000256" key="7">
    <source>
        <dbReference type="ARBA" id="ARBA00022723"/>
    </source>
</evidence>
<dbReference type="SMART" id="SM01192">
    <property type="entry name" value="Enolase_C"/>
    <property type="match status" value="1"/>
</dbReference>
<evidence type="ECO:0000256" key="1">
    <source>
        <dbReference type="ARBA" id="ARBA00001946"/>
    </source>
</evidence>
<comment type="caution">
    <text evidence="12">The sequence shown here is derived from an EMBL/GenBank/DDBJ whole genome shotgun (WGS) entry which is preliminary data.</text>
</comment>
<feature type="domain" description="Enolase C-terminal TIM barrel" evidence="11">
    <location>
        <begin position="1"/>
        <end position="260"/>
    </location>
</feature>
<evidence type="ECO:0000259" key="11">
    <source>
        <dbReference type="SMART" id="SM01192"/>
    </source>
</evidence>
<dbReference type="PANTHER" id="PTHR11902:SF1">
    <property type="entry name" value="ENOLASE"/>
    <property type="match status" value="1"/>
</dbReference>
<name>A0A7C1JN86_9THEO</name>
<evidence type="ECO:0000256" key="6">
    <source>
        <dbReference type="ARBA" id="ARBA00022525"/>
    </source>
</evidence>
<proteinExistence type="inferred from homology"/>
<keyword evidence="10 12" id="KW-0456">Lyase</keyword>
<dbReference type="PRINTS" id="PR00148">
    <property type="entry name" value="ENOLASE"/>
</dbReference>
<protein>
    <recommendedName>
        <fullName evidence="5">Enolase</fullName>
        <ecNumber evidence="4">4.2.1.11</ecNumber>
    </recommendedName>
</protein>
<dbReference type="GO" id="GO:0000015">
    <property type="term" value="C:phosphopyruvate hydratase complex"/>
    <property type="evidence" value="ECO:0007669"/>
    <property type="project" value="InterPro"/>
</dbReference>
<dbReference type="UniPathway" id="UPA00109">
    <property type="reaction ID" value="UER00187"/>
</dbReference>
<dbReference type="SUPFAM" id="SSF51604">
    <property type="entry name" value="Enolase C-terminal domain-like"/>
    <property type="match status" value="1"/>
</dbReference>
<evidence type="ECO:0000256" key="5">
    <source>
        <dbReference type="ARBA" id="ARBA00017068"/>
    </source>
</evidence>
<evidence type="ECO:0000256" key="3">
    <source>
        <dbReference type="ARBA" id="ARBA00009604"/>
    </source>
</evidence>
<gene>
    <name evidence="12" type="ORF">ENQ35_01210</name>
</gene>
<keyword evidence="6" id="KW-0964">Secreted</keyword>
<keyword evidence="12" id="KW-0670">Pyruvate</keyword>
<sequence>MIVPVGADSFATALRMGAEVYHALRRILHKQGLSTAVGDEGGFAPRLETNEEALKLLVAAIEDAGYRPGEDVALALDPAASEFYRDGRYVLKGEGRNLTASEFVDDYADLVGRYPILSIEDGLAEEDWEGWELLTRRLGKSLQLVGDDIFVTNPRRLSRGISLGVANAILIKLNQIGTLTETLETINLARRAGYAIVISHRSGETEDAFIADLAVAVGAGQIKTGAPSRSERVAKYNQLLRIEGELGESAVFPGKEAFKRF</sequence>
<dbReference type="InterPro" id="IPR036849">
    <property type="entry name" value="Enolase-like_C_sf"/>
</dbReference>
<evidence type="ECO:0000256" key="2">
    <source>
        <dbReference type="ARBA" id="ARBA00005031"/>
    </source>
</evidence>
<comment type="pathway">
    <text evidence="2">Carbohydrate degradation; glycolysis; pyruvate from D-glyceraldehyde 3-phosphate: step 4/5.</text>
</comment>
<evidence type="ECO:0000256" key="10">
    <source>
        <dbReference type="ARBA" id="ARBA00023239"/>
    </source>
</evidence>
<dbReference type="GO" id="GO:0004634">
    <property type="term" value="F:phosphopyruvate hydratase activity"/>
    <property type="evidence" value="ECO:0007669"/>
    <property type="project" value="UniProtKB-EC"/>
</dbReference>
<dbReference type="Pfam" id="PF00113">
    <property type="entry name" value="Enolase_C"/>
    <property type="match status" value="1"/>
</dbReference>
<evidence type="ECO:0000256" key="8">
    <source>
        <dbReference type="ARBA" id="ARBA00022842"/>
    </source>
</evidence>
<comment type="cofactor">
    <cofactor evidence="1">
        <name>Mg(2+)</name>
        <dbReference type="ChEBI" id="CHEBI:18420"/>
    </cofactor>
</comment>